<protein>
    <submittedName>
        <fullName evidence="1">Uncharacterized protein</fullName>
    </submittedName>
</protein>
<sequence>MFITKSEPLVQLDGKAKENITVTNGVLLIQDKEQKITLKFEDDKWYTFGEDNKWYFLGYGANPCYKTDFENVLSEEVFANIFEQVAE</sequence>
<name>A0A8S5LV91_9CAUD</name>
<dbReference type="EMBL" id="BK014748">
    <property type="protein sequence ID" value="DAD73945.1"/>
    <property type="molecule type" value="Genomic_DNA"/>
</dbReference>
<reference evidence="1" key="1">
    <citation type="journal article" date="2021" name="Proc. Natl. Acad. Sci. U.S.A.">
        <title>A Catalog of Tens of Thousands of Viruses from Human Metagenomes Reveals Hidden Associations with Chronic Diseases.</title>
        <authorList>
            <person name="Tisza M.J."/>
            <person name="Buck C.B."/>
        </authorList>
    </citation>
    <scope>NUCLEOTIDE SEQUENCE</scope>
    <source>
        <strain evidence="1">CtFn287</strain>
    </source>
</reference>
<accession>A0A8S5LV91</accession>
<proteinExistence type="predicted"/>
<organism evidence="1">
    <name type="scientific">Siphoviridae sp. ctFn287</name>
    <dbReference type="NCBI Taxonomy" id="2826215"/>
    <lineage>
        <taxon>Viruses</taxon>
        <taxon>Duplodnaviria</taxon>
        <taxon>Heunggongvirae</taxon>
        <taxon>Uroviricota</taxon>
        <taxon>Caudoviricetes</taxon>
    </lineage>
</organism>
<evidence type="ECO:0000313" key="1">
    <source>
        <dbReference type="EMBL" id="DAD73945.1"/>
    </source>
</evidence>